<comment type="caution">
    <text evidence="1">The sequence shown here is derived from an EMBL/GenBank/DDBJ whole genome shotgun (WGS) entry which is preliminary data.</text>
</comment>
<dbReference type="SUPFAM" id="SSF55961">
    <property type="entry name" value="Bet v1-like"/>
    <property type="match status" value="1"/>
</dbReference>
<dbReference type="AlphaFoldDB" id="A0A1A3BCP9"/>
<protein>
    <recommendedName>
        <fullName evidence="3">Polyketide cyclase</fullName>
    </recommendedName>
</protein>
<accession>A0A1A3BCP9</accession>
<name>A0A1A3BCP9_MYCAS</name>
<organism evidence="1 2">
    <name type="scientific">Mycobacterium asiaticum</name>
    <dbReference type="NCBI Taxonomy" id="1790"/>
    <lineage>
        <taxon>Bacteria</taxon>
        <taxon>Bacillati</taxon>
        <taxon>Actinomycetota</taxon>
        <taxon>Actinomycetes</taxon>
        <taxon>Mycobacteriales</taxon>
        <taxon>Mycobacteriaceae</taxon>
        <taxon>Mycobacterium</taxon>
    </lineage>
</organism>
<evidence type="ECO:0008006" key="3">
    <source>
        <dbReference type="Google" id="ProtNLM"/>
    </source>
</evidence>
<sequence length="140" mass="16282">MYLQFREEFDLPAHRIFPYFATPADWATLYGAAGDTKTKGDGWYAVPLKRFPFPLVARNVAAQPDRLVRWVFGGFWRGVGEVQLIESGRGTVVEGFEYITAHGFWSLATAFEECFMTAEFERIWALGWNRIRRNEEQYRS</sequence>
<evidence type="ECO:0000313" key="1">
    <source>
        <dbReference type="EMBL" id="OBI72700.1"/>
    </source>
</evidence>
<gene>
    <name evidence="1" type="ORF">A9X01_07530</name>
</gene>
<evidence type="ECO:0000313" key="2">
    <source>
        <dbReference type="Proteomes" id="UP000093795"/>
    </source>
</evidence>
<dbReference type="EMBL" id="LZKQ01000331">
    <property type="protein sequence ID" value="OBI72700.1"/>
    <property type="molecule type" value="Genomic_DNA"/>
</dbReference>
<dbReference type="Proteomes" id="UP000093795">
    <property type="component" value="Unassembled WGS sequence"/>
</dbReference>
<proteinExistence type="predicted"/>
<reference evidence="1 2" key="1">
    <citation type="submission" date="2016-06" db="EMBL/GenBank/DDBJ databases">
        <authorList>
            <person name="Kjaerup R.B."/>
            <person name="Dalgaard T.S."/>
            <person name="Juul-Madsen H.R."/>
        </authorList>
    </citation>
    <scope>NUCLEOTIDE SEQUENCE [LARGE SCALE GENOMIC DNA]</scope>
    <source>
        <strain evidence="1 2">1081914.2</strain>
    </source>
</reference>